<dbReference type="STRING" id="29534.SAMN05444366_1998"/>
<dbReference type="SMART" id="SM01321">
    <property type="entry name" value="Y1_Tnp"/>
    <property type="match status" value="1"/>
</dbReference>
<proteinExistence type="predicted"/>
<dbReference type="InterPro" id="IPR036515">
    <property type="entry name" value="Transposase_17_sf"/>
</dbReference>
<accession>A0A1M7EG18</accession>
<dbReference type="GO" id="GO:0004803">
    <property type="term" value="F:transposase activity"/>
    <property type="evidence" value="ECO:0007669"/>
    <property type="project" value="InterPro"/>
</dbReference>
<dbReference type="GO" id="GO:0006313">
    <property type="term" value="P:DNA transposition"/>
    <property type="evidence" value="ECO:0007669"/>
    <property type="project" value="InterPro"/>
</dbReference>
<gene>
    <name evidence="2" type="ORF">SAMN05444366_1998</name>
</gene>
<protein>
    <submittedName>
        <fullName evidence="2">REP element-mobilizing transposase RayT</fullName>
    </submittedName>
</protein>
<dbReference type="SUPFAM" id="SSF143422">
    <property type="entry name" value="Transposase IS200-like"/>
    <property type="match status" value="1"/>
</dbReference>
<dbReference type="GO" id="GO:0003677">
    <property type="term" value="F:DNA binding"/>
    <property type="evidence" value="ECO:0007669"/>
    <property type="project" value="InterPro"/>
</dbReference>
<feature type="domain" description="Transposase IS200-like" evidence="1">
    <location>
        <begin position="9"/>
        <end position="146"/>
    </location>
</feature>
<dbReference type="PANTHER" id="PTHR34322:SF2">
    <property type="entry name" value="TRANSPOSASE IS200-LIKE DOMAIN-CONTAINING PROTEIN"/>
    <property type="match status" value="1"/>
</dbReference>
<dbReference type="Pfam" id="PF01797">
    <property type="entry name" value="Y1_Tnp"/>
    <property type="match status" value="1"/>
</dbReference>
<dbReference type="RefSeq" id="WP_072971534.1">
    <property type="nucleotide sequence ID" value="NZ_FRBY01000002.1"/>
</dbReference>
<evidence type="ECO:0000259" key="1">
    <source>
        <dbReference type="SMART" id="SM01321"/>
    </source>
</evidence>
<reference evidence="3" key="1">
    <citation type="submission" date="2016-11" db="EMBL/GenBank/DDBJ databases">
        <authorList>
            <person name="Varghese N."/>
            <person name="Submissions S."/>
        </authorList>
    </citation>
    <scope>NUCLEOTIDE SEQUENCE [LARGE SCALE GENOMIC DNA]</scope>
    <source>
        <strain evidence="3">DSM 1811</strain>
    </source>
</reference>
<organism evidence="2 3">
    <name type="scientific">Flavobacterium saccharophilum</name>
    <dbReference type="NCBI Taxonomy" id="29534"/>
    <lineage>
        <taxon>Bacteria</taxon>
        <taxon>Pseudomonadati</taxon>
        <taxon>Bacteroidota</taxon>
        <taxon>Flavobacteriia</taxon>
        <taxon>Flavobacteriales</taxon>
        <taxon>Flavobacteriaceae</taxon>
        <taxon>Flavobacterium</taxon>
    </lineage>
</organism>
<keyword evidence="3" id="KW-1185">Reference proteome</keyword>
<dbReference type="OrthoDB" id="9788881at2"/>
<sequence length="200" mass="23962">MDIRMQNLESDCFYHIYNRGVNGNKIFEEEENYMFFMNKLAKYLQNVCDVYAYCLMPNHFHFLIKIKSNQELLNFANKERKLPKNSGLHSLQNLASKQISKLISSYTQSYNKVYNRHGPLFESPFKRKKIDSEQYLKNVIIYIHQNPIEIKRDFKKYKFSSYPAILSTLKTNVMRNEVVELFYDLENLIFCNDKISDLKF</sequence>
<evidence type="ECO:0000313" key="2">
    <source>
        <dbReference type="EMBL" id="SHL90673.1"/>
    </source>
</evidence>
<evidence type="ECO:0000313" key="3">
    <source>
        <dbReference type="Proteomes" id="UP000184121"/>
    </source>
</evidence>
<dbReference type="EMBL" id="FRBY01000002">
    <property type="protein sequence ID" value="SHL90673.1"/>
    <property type="molecule type" value="Genomic_DNA"/>
</dbReference>
<dbReference type="PANTHER" id="PTHR34322">
    <property type="entry name" value="TRANSPOSASE, Y1_TNP DOMAIN-CONTAINING"/>
    <property type="match status" value="1"/>
</dbReference>
<dbReference type="InterPro" id="IPR002686">
    <property type="entry name" value="Transposase_17"/>
</dbReference>
<dbReference type="Gene3D" id="3.30.70.1290">
    <property type="entry name" value="Transposase IS200-like"/>
    <property type="match status" value="1"/>
</dbReference>
<dbReference type="AlphaFoldDB" id="A0A1M7EG18"/>
<dbReference type="Proteomes" id="UP000184121">
    <property type="component" value="Unassembled WGS sequence"/>
</dbReference>
<name>A0A1M7EG18_9FLAO</name>